<dbReference type="Gene3D" id="3.30.70.370">
    <property type="match status" value="2"/>
</dbReference>
<accession>A0A1M6MFE6</accession>
<protein>
    <recommendedName>
        <fullName evidence="2">DNA-directed DNA polymerase</fullName>
        <ecNumber evidence="2">2.7.7.7</ecNumber>
    </recommendedName>
</protein>
<dbReference type="InterPro" id="IPR038720">
    <property type="entry name" value="YprB_RNase_H-like_dom"/>
</dbReference>
<keyword evidence="4" id="KW-0548">Nucleotidyltransferase</keyword>
<gene>
    <name evidence="10" type="ORF">SAMN02745170_03416</name>
</gene>
<dbReference type="InterPro" id="IPR036397">
    <property type="entry name" value="RNaseH_sf"/>
</dbReference>
<sequence length="624" mass="70618">MLIFDLESNGLLDTLSRIHCMVISDGVSRTRYRPEDVDDGVYRLFKAIENNEPICGHNIIDFDIPAIQKVFPWFIIPRNKRHLVVDTLVLSRLIYSNINDIDAGLMRSGKLPGKLFGSHSLKAWGYRLGELKGTYAEDTEDAWAVFSEEMLDYNDQDVVVTEKLYNKLISKEYSTVAIQLEHEAQWLMSQQERNGFPFDEAKARELEVTLRSRAAILDAQLRKAVPPIPDKIFIPKKDNKARGYKAGVPVQKYKDFNPNSRQQIEWIITKHFGYVPDNEELFDDEGRTRLKIDDVTFGYLKNDEAAPKEVRELSAIFEEYLMVSKRLGQLADGKQAWLGCIGEDGNIHGSVNPNGAVTGRATHSQPNVAQVPKVGSPYGKECRELFRVPRGWTQAGIDASGLELRCLAHFLFPYDNGHYADTVVNGDVHTLNQQAAGLPTRDNAKTFIYAFLYGAGDAKIGKIVGGDAKDGKRLKREFLKKTPAIAELKKAIENALIAESHRGQIKKWKRRYLKGLDGRILHVRSLHSALNLLLQSAGALICKKWIVRLEERLVERGLTHGWDGDFAYLAWVHDEVQVACRTKEIAEIVVAEAQEAMRDAQAFFKFRTQLDTEGKIGYNWSDCH</sequence>
<keyword evidence="3" id="KW-0808">Transferase</keyword>
<comment type="similarity">
    <text evidence="1">Belongs to the DNA polymerase type-A family.</text>
</comment>
<dbReference type="InterPro" id="IPR012337">
    <property type="entry name" value="RNaseH-like_sf"/>
</dbReference>
<evidence type="ECO:0000259" key="9">
    <source>
        <dbReference type="SMART" id="SM00482"/>
    </source>
</evidence>
<dbReference type="PANTHER" id="PTHR10133">
    <property type="entry name" value="DNA POLYMERASE I"/>
    <property type="match status" value="1"/>
</dbReference>
<evidence type="ECO:0000313" key="10">
    <source>
        <dbReference type="EMBL" id="SHJ82171.1"/>
    </source>
</evidence>
<evidence type="ECO:0000313" key="11">
    <source>
        <dbReference type="Proteomes" id="UP000322917"/>
    </source>
</evidence>
<keyword evidence="6" id="KW-0239">DNA-directed DNA polymerase</keyword>
<dbReference type="RefSeq" id="WP_149736017.1">
    <property type="nucleotide sequence ID" value="NZ_FQZD01000041.1"/>
</dbReference>
<name>A0A1M6MFE6_9FIRM</name>
<dbReference type="InterPro" id="IPR019760">
    <property type="entry name" value="DNA-dir_DNA_pol_A_CS"/>
</dbReference>
<dbReference type="Pfam" id="PF00476">
    <property type="entry name" value="DNA_pol_A"/>
    <property type="match status" value="1"/>
</dbReference>
<evidence type="ECO:0000256" key="3">
    <source>
        <dbReference type="ARBA" id="ARBA00022679"/>
    </source>
</evidence>
<dbReference type="PANTHER" id="PTHR10133:SF27">
    <property type="entry name" value="DNA POLYMERASE NU"/>
    <property type="match status" value="1"/>
</dbReference>
<dbReference type="OrthoDB" id="5465413at2"/>
<evidence type="ECO:0000256" key="7">
    <source>
        <dbReference type="ARBA" id="ARBA00023125"/>
    </source>
</evidence>
<dbReference type="Proteomes" id="UP000322917">
    <property type="component" value="Unassembled WGS sequence"/>
</dbReference>
<dbReference type="GO" id="GO:0003677">
    <property type="term" value="F:DNA binding"/>
    <property type="evidence" value="ECO:0007669"/>
    <property type="project" value="UniProtKB-KW"/>
</dbReference>
<dbReference type="PROSITE" id="PS00447">
    <property type="entry name" value="DNA_POLYMERASE_A"/>
    <property type="match status" value="1"/>
</dbReference>
<keyword evidence="7" id="KW-0238">DNA-binding</keyword>
<dbReference type="GO" id="GO:0004527">
    <property type="term" value="F:exonuclease activity"/>
    <property type="evidence" value="ECO:0007669"/>
    <property type="project" value="UniProtKB-KW"/>
</dbReference>
<dbReference type="Gene3D" id="3.30.420.10">
    <property type="entry name" value="Ribonuclease H-like superfamily/Ribonuclease H"/>
    <property type="match status" value="1"/>
</dbReference>
<dbReference type="SMART" id="SM00482">
    <property type="entry name" value="POLAc"/>
    <property type="match status" value="1"/>
</dbReference>
<feature type="domain" description="DNA-directed DNA polymerase family A palm" evidence="9">
    <location>
        <begin position="379"/>
        <end position="584"/>
    </location>
</feature>
<dbReference type="GO" id="GO:0006261">
    <property type="term" value="P:DNA-templated DNA replication"/>
    <property type="evidence" value="ECO:0007669"/>
    <property type="project" value="InterPro"/>
</dbReference>
<evidence type="ECO:0000256" key="4">
    <source>
        <dbReference type="ARBA" id="ARBA00022695"/>
    </source>
</evidence>
<dbReference type="InterPro" id="IPR043502">
    <property type="entry name" value="DNA/RNA_pol_sf"/>
</dbReference>
<dbReference type="InterPro" id="IPR001098">
    <property type="entry name" value="DNA-dir_DNA_pol_A_palm_dom"/>
</dbReference>
<proteinExistence type="inferred from homology"/>
<dbReference type="GO" id="GO:0006302">
    <property type="term" value="P:double-strand break repair"/>
    <property type="evidence" value="ECO:0007669"/>
    <property type="project" value="TreeGrafter"/>
</dbReference>
<organism evidence="10 11">
    <name type="scientific">Propionispora hippei DSM 15287</name>
    <dbReference type="NCBI Taxonomy" id="1123003"/>
    <lineage>
        <taxon>Bacteria</taxon>
        <taxon>Bacillati</taxon>
        <taxon>Bacillota</taxon>
        <taxon>Negativicutes</taxon>
        <taxon>Selenomonadales</taxon>
        <taxon>Sporomusaceae</taxon>
        <taxon>Propionispora</taxon>
    </lineage>
</organism>
<keyword evidence="10" id="KW-0378">Hydrolase</keyword>
<keyword evidence="10" id="KW-0540">Nuclease</keyword>
<dbReference type="EMBL" id="FQZD01000041">
    <property type="protein sequence ID" value="SHJ82171.1"/>
    <property type="molecule type" value="Genomic_DNA"/>
</dbReference>
<dbReference type="InterPro" id="IPR002298">
    <property type="entry name" value="DNA_polymerase_A"/>
</dbReference>
<keyword evidence="11" id="KW-1185">Reference proteome</keyword>
<reference evidence="10 11" key="1">
    <citation type="submission" date="2016-11" db="EMBL/GenBank/DDBJ databases">
        <authorList>
            <person name="Varghese N."/>
            <person name="Submissions S."/>
        </authorList>
    </citation>
    <scope>NUCLEOTIDE SEQUENCE [LARGE SCALE GENOMIC DNA]</scope>
    <source>
        <strain evidence="10 11">DSM 15287</strain>
    </source>
</reference>
<keyword evidence="5" id="KW-0235">DNA replication</keyword>
<dbReference type="GO" id="GO:0003887">
    <property type="term" value="F:DNA-directed DNA polymerase activity"/>
    <property type="evidence" value="ECO:0007669"/>
    <property type="project" value="UniProtKB-KW"/>
</dbReference>
<evidence type="ECO:0000256" key="8">
    <source>
        <dbReference type="ARBA" id="ARBA00049244"/>
    </source>
</evidence>
<dbReference type="AlphaFoldDB" id="A0A1M6MFE6"/>
<dbReference type="SUPFAM" id="SSF56672">
    <property type="entry name" value="DNA/RNA polymerases"/>
    <property type="match status" value="1"/>
</dbReference>
<evidence type="ECO:0000256" key="6">
    <source>
        <dbReference type="ARBA" id="ARBA00022932"/>
    </source>
</evidence>
<dbReference type="SUPFAM" id="SSF53098">
    <property type="entry name" value="Ribonuclease H-like"/>
    <property type="match status" value="1"/>
</dbReference>
<evidence type="ECO:0000256" key="5">
    <source>
        <dbReference type="ARBA" id="ARBA00022705"/>
    </source>
</evidence>
<dbReference type="Pfam" id="PF13482">
    <property type="entry name" value="RNase_H_2"/>
    <property type="match status" value="1"/>
</dbReference>
<keyword evidence="10" id="KW-0269">Exonuclease</keyword>
<comment type="catalytic activity">
    <reaction evidence="8">
        <text>DNA(n) + a 2'-deoxyribonucleoside 5'-triphosphate = DNA(n+1) + diphosphate</text>
        <dbReference type="Rhea" id="RHEA:22508"/>
        <dbReference type="Rhea" id="RHEA-COMP:17339"/>
        <dbReference type="Rhea" id="RHEA-COMP:17340"/>
        <dbReference type="ChEBI" id="CHEBI:33019"/>
        <dbReference type="ChEBI" id="CHEBI:61560"/>
        <dbReference type="ChEBI" id="CHEBI:173112"/>
        <dbReference type="EC" id="2.7.7.7"/>
    </reaction>
</comment>
<evidence type="ECO:0000256" key="2">
    <source>
        <dbReference type="ARBA" id="ARBA00012417"/>
    </source>
</evidence>
<dbReference type="EC" id="2.7.7.7" evidence="2"/>
<evidence type="ECO:0000256" key="1">
    <source>
        <dbReference type="ARBA" id="ARBA00007705"/>
    </source>
</evidence>